<dbReference type="AlphaFoldDB" id="A0A409W7E4"/>
<dbReference type="STRING" id="231916.A0A409W7E4"/>
<protein>
    <submittedName>
        <fullName evidence="4">Uncharacterized protein</fullName>
    </submittedName>
</protein>
<dbReference type="InterPro" id="IPR046464">
    <property type="entry name" value="SWI-SNF_Ssr4_C"/>
</dbReference>
<feature type="region of interest" description="Disordered" evidence="1">
    <location>
        <begin position="323"/>
        <end position="354"/>
    </location>
</feature>
<feature type="compositionally biased region" description="Basic and acidic residues" evidence="1">
    <location>
        <begin position="219"/>
        <end position="235"/>
    </location>
</feature>
<dbReference type="Proteomes" id="UP000284706">
    <property type="component" value="Unassembled WGS sequence"/>
</dbReference>
<keyword evidence="5" id="KW-1185">Reference proteome</keyword>
<name>A0A409W7E4_9AGAR</name>
<comment type="caution">
    <text evidence="4">The sequence shown here is derived from an EMBL/GenBank/DDBJ whole genome shotgun (WGS) entry which is preliminary data.</text>
</comment>
<feature type="domain" description="SWI/SNF and RSC complexes subunit Ssr4 N-terminal" evidence="2">
    <location>
        <begin position="21"/>
        <end position="139"/>
    </location>
</feature>
<dbReference type="EMBL" id="NHYE01005341">
    <property type="protein sequence ID" value="PPQ74422.1"/>
    <property type="molecule type" value="Genomic_DNA"/>
</dbReference>
<evidence type="ECO:0000256" key="1">
    <source>
        <dbReference type="SAM" id="MobiDB-lite"/>
    </source>
</evidence>
<proteinExistence type="predicted"/>
<dbReference type="OrthoDB" id="5321006at2759"/>
<dbReference type="InParanoid" id="A0A409W7E4"/>
<dbReference type="Pfam" id="PF08549">
    <property type="entry name" value="SWI-SNF_Ssr4_N"/>
    <property type="match status" value="1"/>
</dbReference>
<evidence type="ECO:0000313" key="4">
    <source>
        <dbReference type="EMBL" id="PPQ74422.1"/>
    </source>
</evidence>
<organism evidence="4 5">
    <name type="scientific">Gymnopilus dilepis</name>
    <dbReference type="NCBI Taxonomy" id="231916"/>
    <lineage>
        <taxon>Eukaryota</taxon>
        <taxon>Fungi</taxon>
        <taxon>Dikarya</taxon>
        <taxon>Basidiomycota</taxon>
        <taxon>Agaricomycotina</taxon>
        <taxon>Agaricomycetes</taxon>
        <taxon>Agaricomycetidae</taxon>
        <taxon>Agaricales</taxon>
        <taxon>Agaricineae</taxon>
        <taxon>Hymenogastraceae</taxon>
        <taxon>Gymnopilus</taxon>
    </lineage>
</organism>
<evidence type="ECO:0000259" key="3">
    <source>
        <dbReference type="Pfam" id="PF20497"/>
    </source>
</evidence>
<dbReference type="GO" id="GO:0006338">
    <property type="term" value="P:chromatin remodeling"/>
    <property type="evidence" value="ECO:0007669"/>
    <property type="project" value="InterPro"/>
</dbReference>
<evidence type="ECO:0000313" key="5">
    <source>
        <dbReference type="Proteomes" id="UP000284706"/>
    </source>
</evidence>
<accession>A0A409W7E4</accession>
<feature type="region of interest" description="Disordered" evidence="1">
    <location>
        <begin position="210"/>
        <end position="259"/>
    </location>
</feature>
<dbReference type="Pfam" id="PF20497">
    <property type="entry name" value="SWI-SNF_Ssr4_C"/>
    <property type="match status" value="1"/>
</dbReference>
<feature type="domain" description="SWI/SNF and RSC complexes subunit Ssr4 C-terminal" evidence="3">
    <location>
        <begin position="251"/>
        <end position="282"/>
    </location>
</feature>
<evidence type="ECO:0000259" key="2">
    <source>
        <dbReference type="Pfam" id="PF08549"/>
    </source>
</evidence>
<reference evidence="4 5" key="1">
    <citation type="journal article" date="2018" name="Evol. Lett.">
        <title>Horizontal gene cluster transfer increased hallucinogenic mushroom diversity.</title>
        <authorList>
            <person name="Reynolds H.T."/>
            <person name="Vijayakumar V."/>
            <person name="Gluck-Thaler E."/>
            <person name="Korotkin H.B."/>
            <person name="Matheny P.B."/>
            <person name="Slot J.C."/>
        </authorList>
    </citation>
    <scope>NUCLEOTIDE SEQUENCE [LARGE SCALE GENOMIC DNA]</scope>
    <source>
        <strain evidence="4 5">SRW20</strain>
    </source>
</reference>
<gene>
    <name evidence="4" type="ORF">CVT26_001405</name>
</gene>
<sequence length="354" mass="39564">MAQFHQAAQEGLCLRYPDGLPAQREITYENAVNLLLRGTAMAANVPFSWSYIDKPSDGTIYLLFLPMNSPFPIDGIRYQDSEVKYTIPAGPRELEVCEVKYGFVPGSGEATASRVRRRYRLVKGGNNQFVLVHYTRGPPTHIPPALMNQPSRAYPLRPINEPSVYVSGDKLGQKVYQPGMGPMHGGSGPGGMPPATIGIGMNFSQQQAMLAQQNQTMEALERRRERERERERAAQRVDPATGRPAQPRIPDDEDSDEIDQISTRTLAMTRYKRNHEWMNEVFFQAAFGKTLATDPKPSPFSIFSKTDIEEKTAKLQAELEALQSKSAQRKADKIKQSQSTQDSRDVTMGEAITV</sequence>
<dbReference type="FunCoup" id="A0A409W7E4">
    <property type="interactions" value="7"/>
</dbReference>
<dbReference type="InterPro" id="IPR013859">
    <property type="entry name" value="Ssr4_N"/>
</dbReference>